<name>A0AAJ0B5F7_9PEZI</name>
<dbReference type="PANTHER" id="PTHR33112">
    <property type="entry name" value="DOMAIN PROTEIN, PUTATIVE-RELATED"/>
    <property type="match status" value="1"/>
</dbReference>
<gene>
    <name evidence="3" type="ORF">QBC47DRAFT_328472</name>
</gene>
<evidence type="ECO:0000313" key="4">
    <source>
        <dbReference type="Proteomes" id="UP001239445"/>
    </source>
</evidence>
<evidence type="ECO:0000256" key="1">
    <source>
        <dbReference type="SAM" id="MobiDB-lite"/>
    </source>
</evidence>
<proteinExistence type="predicted"/>
<feature type="region of interest" description="Disordered" evidence="1">
    <location>
        <begin position="1"/>
        <end position="25"/>
    </location>
</feature>
<sequence>MGRKSSARWRKGKGTQQGTQPPSNPEFCARCRQIDFWAIFHPPKPILPKDSRPVLALDQLDRDSDCPVCRLFYLARVRAGSEPEDRGYHLRVLGTSGGLLGATPGALRHEEFLPVALGVFPGCDLGRNPDWSQQLRARESGLLVAQVKQSEPLCTPRRLLEGSRVNPRRADFGRLRGWLQDCDDLHSGTCRPVARISSLSVPLRCIDCLTRAIVEIQPDDVYATLSYVWGAPATTRCDGGRLPDGVSQVIEDAITAVRKLRIRYLWVDKYCVDQENHDIRDAQVKEMDIVYASAYVTIVAGAGRDANFGLPGVGSIQRETWPSVSLKSASKGGRLEIHPTGPSLPDAMTNTAWVTRGWTYQEAVLSQRCLVFTTSQVYFTCPVADHCEAIVEYSSSSAFPKQTPVIQRGESDMTLHASRFFKTETRLQGEKHVSPWQRYTEHVIEYSGRVLTYEQDILNAFRGVLARSPFYTYFGLPLAVSSPANSLDATYVRRTSPNTWLTRSLSWVEADGAESVPGRRPGFPSWSWVSHRGRVEFFCPLSWDYAERDAYFWVEDTNGRLLDLRTLIISNTAGGGGTRMIPELSPYLVVDASVLRFRFQPRHSDRPDLPPRLCVCTCHFDSVHPGGVTDGQCVWSHRVAFEGAVHGSAMYSRAVTETWDCVRLFVEDIYISFYLIIDWVGDVAYRVGYLSLLREEMLSHDMDVLSKVESTRRRIRLG</sequence>
<feature type="non-terminal residue" evidence="3">
    <location>
        <position position="718"/>
    </location>
</feature>
<organism evidence="3 4">
    <name type="scientific">Echria macrotheca</name>
    <dbReference type="NCBI Taxonomy" id="438768"/>
    <lineage>
        <taxon>Eukaryota</taxon>
        <taxon>Fungi</taxon>
        <taxon>Dikarya</taxon>
        <taxon>Ascomycota</taxon>
        <taxon>Pezizomycotina</taxon>
        <taxon>Sordariomycetes</taxon>
        <taxon>Sordariomycetidae</taxon>
        <taxon>Sordariales</taxon>
        <taxon>Schizotheciaceae</taxon>
        <taxon>Echria</taxon>
    </lineage>
</organism>
<dbReference type="InterPro" id="IPR010730">
    <property type="entry name" value="HET"/>
</dbReference>
<dbReference type="AlphaFoldDB" id="A0AAJ0B5F7"/>
<reference evidence="3" key="1">
    <citation type="submission" date="2023-06" db="EMBL/GenBank/DDBJ databases">
        <title>Genome-scale phylogeny and comparative genomics of the fungal order Sordariales.</title>
        <authorList>
            <consortium name="Lawrence Berkeley National Laboratory"/>
            <person name="Hensen N."/>
            <person name="Bonometti L."/>
            <person name="Westerberg I."/>
            <person name="Brannstrom I.O."/>
            <person name="Guillou S."/>
            <person name="Cros-Aarteil S."/>
            <person name="Calhoun S."/>
            <person name="Haridas S."/>
            <person name="Kuo A."/>
            <person name="Mondo S."/>
            <person name="Pangilinan J."/>
            <person name="Riley R."/>
            <person name="Labutti K."/>
            <person name="Andreopoulos B."/>
            <person name="Lipzen A."/>
            <person name="Chen C."/>
            <person name="Yanf M."/>
            <person name="Daum C."/>
            <person name="Ng V."/>
            <person name="Clum A."/>
            <person name="Steindorff A."/>
            <person name="Ohm R."/>
            <person name="Martin F."/>
            <person name="Silar P."/>
            <person name="Natvig D."/>
            <person name="Lalanne C."/>
            <person name="Gautier V."/>
            <person name="Ament-Velasquez S.L."/>
            <person name="Kruys A."/>
            <person name="Hutchinson M.I."/>
            <person name="Powell A.J."/>
            <person name="Barry K."/>
            <person name="Miller A.N."/>
            <person name="Grigoriev I.V."/>
            <person name="Debuchy R."/>
            <person name="Gladieux P."/>
            <person name="Thoren M.H."/>
            <person name="Johannesson H."/>
        </authorList>
    </citation>
    <scope>NUCLEOTIDE SEQUENCE</scope>
    <source>
        <strain evidence="3">PSN4</strain>
    </source>
</reference>
<feature type="domain" description="Heterokaryon incompatibility" evidence="2">
    <location>
        <begin position="222"/>
        <end position="362"/>
    </location>
</feature>
<evidence type="ECO:0000259" key="2">
    <source>
        <dbReference type="Pfam" id="PF06985"/>
    </source>
</evidence>
<keyword evidence="4" id="KW-1185">Reference proteome</keyword>
<comment type="caution">
    <text evidence="3">The sequence shown here is derived from an EMBL/GenBank/DDBJ whole genome shotgun (WGS) entry which is preliminary data.</text>
</comment>
<dbReference type="PANTHER" id="PTHR33112:SF1">
    <property type="entry name" value="HETEROKARYON INCOMPATIBILITY DOMAIN-CONTAINING PROTEIN"/>
    <property type="match status" value="1"/>
</dbReference>
<dbReference type="Pfam" id="PF06985">
    <property type="entry name" value="HET"/>
    <property type="match status" value="1"/>
</dbReference>
<protein>
    <submittedName>
        <fullName evidence="3">Heterokaryon incompatibility protein-domain-containing protein</fullName>
    </submittedName>
</protein>
<evidence type="ECO:0000313" key="3">
    <source>
        <dbReference type="EMBL" id="KAK1752034.1"/>
    </source>
</evidence>
<dbReference type="EMBL" id="MU839840">
    <property type="protein sequence ID" value="KAK1752034.1"/>
    <property type="molecule type" value="Genomic_DNA"/>
</dbReference>
<dbReference type="Proteomes" id="UP001239445">
    <property type="component" value="Unassembled WGS sequence"/>
</dbReference>
<accession>A0AAJ0B5F7</accession>
<feature type="compositionally biased region" description="Basic residues" evidence="1">
    <location>
        <begin position="1"/>
        <end position="13"/>
    </location>
</feature>